<feature type="domain" description="DUF4178" evidence="1">
    <location>
        <begin position="29"/>
        <end position="169"/>
    </location>
</feature>
<dbReference type="AlphaFoldDB" id="A0AAC9JHI0"/>
<geneLocation type="plasmid" evidence="3">
    <name>pamcp48-600</name>
</geneLocation>
<evidence type="ECO:0000259" key="1">
    <source>
        <dbReference type="Pfam" id="PF13785"/>
    </source>
</evidence>
<name>A0AAC9JHI0_9ALTE</name>
<accession>A0AAC9JHI0</accession>
<dbReference type="InterPro" id="IPR025235">
    <property type="entry name" value="DUF4178"/>
</dbReference>
<organism evidence="2 3">
    <name type="scientific">Alteromonas mediterranea</name>
    <dbReference type="NCBI Taxonomy" id="314275"/>
    <lineage>
        <taxon>Bacteria</taxon>
        <taxon>Pseudomonadati</taxon>
        <taxon>Pseudomonadota</taxon>
        <taxon>Gammaproteobacteria</taxon>
        <taxon>Alteromonadales</taxon>
        <taxon>Alteromonadaceae</taxon>
        <taxon>Alteromonas/Salinimonas group</taxon>
        <taxon>Alteromonas</taxon>
    </lineage>
</organism>
<proteinExistence type="predicted"/>
<dbReference type="Pfam" id="PF13785">
    <property type="entry name" value="DUF4178"/>
    <property type="match status" value="1"/>
</dbReference>
<dbReference type="EMBL" id="CP018025">
    <property type="protein sequence ID" value="APD92137.1"/>
    <property type="molecule type" value="Genomic_DNA"/>
</dbReference>
<protein>
    <recommendedName>
        <fullName evidence="1">DUF4178 domain-containing protein</fullName>
    </recommendedName>
</protein>
<evidence type="ECO:0000313" key="3">
    <source>
        <dbReference type="Proteomes" id="UP000182101"/>
    </source>
</evidence>
<sequence length="185" mass="20856">MELREKIDLVRKIAAPASGVAKKTLLSLKVGSVLRLKGETSPLFMVDDIFDYTETNKHGDKKSFTWKEYSLVNLEDFTTRFLEIEDDDGLHAYLTGEKVPQGKLSEIPSTKTKSLRIGGKHDEFYLDEVCHAAFSNKNGDEQVLMLDYETDNGTLLGVEVWESGNCEAFIYSEVKTKDIEVIAHD</sequence>
<evidence type="ECO:0000313" key="2">
    <source>
        <dbReference type="EMBL" id="APD92137.1"/>
    </source>
</evidence>
<dbReference type="Proteomes" id="UP000182101">
    <property type="component" value="Plasmid pAMCP48-600"/>
</dbReference>
<gene>
    <name evidence="2" type="ORF">BM524_19645</name>
</gene>
<dbReference type="RefSeq" id="WP_071960747.1">
    <property type="nucleotide sequence ID" value="NZ_CP018025.1"/>
</dbReference>
<keyword evidence="2" id="KW-0614">Plasmid</keyword>
<reference evidence="2 3" key="1">
    <citation type="submission" date="2016-11" db="EMBL/GenBank/DDBJ databases">
        <title>Networking in microbes: conjugative elements and plasmids in the genus Alteromonas.</title>
        <authorList>
            <person name="Lopez-Perez M."/>
            <person name="Ramon-Marco N."/>
            <person name="Rodriguez-Valera F."/>
        </authorList>
    </citation>
    <scope>NUCLEOTIDE SEQUENCE [LARGE SCALE GENOMIC DNA]</scope>
    <source>
        <strain evidence="2 3">CP48</strain>
        <plasmid evidence="3">pamcp48-600</plasmid>
    </source>
</reference>